<dbReference type="EMBL" id="BAABCN010000002">
    <property type="protein sequence ID" value="GAA3861334.1"/>
    <property type="molecule type" value="Genomic_DNA"/>
</dbReference>
<dbReference type="Gene3D" id="2.40.70.10">
    <property type="entry name" value="Acid Proteases"/>
    <property type="match status" value="1"/>
</dbReference>
<protein>
    <submittedName>
        <fullName evidence="2">RimK/LysX family protein</fullName>
    </submittedName>
</protein>
<evidence type="ECO:0000313" key="2">
    <source>
        <dbReference type="EMBL" id="GAA3861334.1"/>
    </source>
</evidence>
<comment type="caution">
    <text evidence="2">The sequence shown here is derived from an EMBL/GenBank/DDBJ whole genome shotgun (WGS) entry which is preliminary data.</text>
</comment>
<dbReference type="RefSeq" id="WP_345061420.1">
    <property type="nucleotide sequence ID" value="NZ_BAABCN010000002.1"/>
</dbReference>
<sequence>MSEPIYSTTIAGWREWVGLPGIDVPWIKAKLDTGARSSALHAFDVEEFVRPNDADNADETDGAAIDWVRFRVHPWQLSENDVAVVECPVHDRRVVRSSSGHSEERIVVLLDIALFGRTITAETTLSNRDQMGFRMLIGRQALSQGFLVDAGASFLGGRAPRQVRRDNRGARVR</sequence>
<dbReference type="PANTHER" id="PTHR38037:SF1">
    <property type="entry name" value="ATP-DEPENDENT ZINC PROTEASE DOMAIN-CONTAINING PROTEIN-RELATED"/>
    <property type="match status" value="1"/>
</dbReference>
<accession>A0ABP7K0J8</accession>
<organism evidence="2 3">
    <name type="scientific">Leifsonia kafniensis</name>
    <dbReference type="NCBI Taxonomy" id="475957"/>
    <lineage>
        <taxon>Bacteria</taxon>
        <taxon>Bacillati</taxon>
        <taxon>Actinomycetota</taxon>
        <taxon>Actinomycetes</taxon>
        <taxon>Micrococcales</taxon>
        <taxon>Microbacteriaceae</taxon>
        <taxon>Leifsonia</taxon>
    </lineage>
</organism>
<dbReference type="Proteomes" id="UP001501803">
    <property type="component" value="Unassembled WGS sequence"/>
</dbReference>
<gene>
    <name evidence="2" type="ORF">GCM10022381_02100</name>
</gene>
<dbReference type="PANTHER" id="PTHR38037">
    <property type="entry name" value="ZN_PROTEASE DOMAIN-CONTAINING PROTEIN"/>
    <property type="match status" value="1"/>
</dbReference>
<feature type="domain" description="Retropepsin-like aspartic endopeptidase" evidence="1">
    <location>
        <begin position="10"/>
        <end position="155"/>
    </location>
</feature>
<keyword evidence="3" id="KW-1185">Reference proteome</keyword>
<dbReference type="InterPro" id="IPR021109">
    <property type="entry name" value="Peptidase_aspartic_dom_sf"/>
</dbReference>
<dbReference type="Pfam" id="PF05618">
    <property type="entry name" value="Zn_protease"/>
    <property type="match status" value="1"/>
</dbReference>
<dbReference type="SUPFAM" id="SSF50630">
    <property type="entry name" value="Acid proteases"/>
    <property type="match status" value="1"/>
</dbReference>
<reference evidence="3" key="1">
    <citation type="journal article" date="2019" name="Int. J. Syst. Evol. Microbiol.">
        <title>The Global Catalogue of Microorganisms (GCM) 10K type strain sequencing project: providing services to taxonomists for standard genome sequencing and annotation.</title>
        <authorList>
            <consortium name="The Broad Institute Genomics Platform"/>
            <consortium name="The Broad Institute Genome Sequencing Center for Infectious Disease"/>
            <person name="Wu L."/>
            <person name="Ma J."/>
        </authorList>
    </citation>
    <scope>NUCLEOTIDE SEQUENCE [LARGE SCALE GENOMIC DNA]</scope>
    <source>
        <strain evidence="3">JCM 17021</strain>
    </source>
</reference>
<evidence type="ECO:0000259" key="1">
    <source>
        <dbReference type="Pfam" id="PF05618"/>
    </source>
</evidence>
<proteinExistence type="predicted"/>
<dbReference type="InterPro" id="IPR008503">
    <property type="entry name" value="Asp_endopeptidase"/>
</dbReference>
<evidence type="ECO:0000313" key="3">
    <source>
        <dbReference type="Proteomes" id="UP001501803"/>
    </source>
</evidence>
<name>A0ABP7K0J8_9MICO</name>